<name>A0ABQ6H9G4_9GAMM</name>
<comment type="caution">
    <text evidence="2">The sequence shown here is derived from an EMBL/GenBank/DDBJ whole genome shotgun (WGS) entry which is preliminary data.</text>
</comment>
<keyword evidence="1" id="KW-0732">Signal</keyword>
<feature type="signal peptide" evidence="1">
    <location>
        <begin position="1"/>
        <end position="23"/>
    </location>
</feature>
<dbReference type="InterPro" id="IPR011250">
    <property type="entry name" value="OMP/PagP_B-barrel"/>
</dbReference>
<proteinExistence type="predicted"/>
<evidence type="ECO:0000313" key="3">
    <source>
        <dbReference type="Proteomes" id="UP001157134"/>
    </source>
</evidence>
<gene>
    <name evidence="2" type="ORF">tloyanaT_10170</name>
</gene>
<organism evidence="2 3">
    <name type="scientific">Thalassotalea loyana</name>
    <dbReference type="NCBI Taxonomy" id="280483"/>
    <lineage>
        <taxon>Bacteria</taxon>
        <taxon>Pseudomonadati</taxon>
        <taxon>Pseudomonadota</taxon>
        <taxon>Gammaproteobacteria</taxon>
        <taxon>Alteromonadales</taxon>
        <taxon>Colwelliaceae</taxon>
        <taxon>Thalassotalea</taxon>
    </lineage>
</organism>
<dbReference type="Proteomes" id="UP001157134">
    <property type="component" value="Unassembled WGS sequence"/>
</dbReference>
<protein>
    <recommendedName>
        <fullName evidence="4">Outer membrane protein beta-barrel domain-containing protein</fullName>
    </recommendedName>
</protein>
<reference evidence="2 3" key="1">
    <citation type="submission" date="2023-03" db="EMBL/GenBank/DDBJ databases">
        <title>Thalassotalea loyana LMG 22536T draft genome sequence.</title>
        <authorList>
            <person name="Sawabe T."/>
        </authorList>
    </citation>
    <scope>NUCLEOTIDE SEQUENCE [LARGE SCALE GENOMIC DNA]</scope>
    <source>
        <strain evidence="2 3">LMG 22536</strain>
    </source>
</reference>
<sequence>MIKKHTALAISISTLFSSPAALANTQDSDWELSFEPYLQATAIQGDATIGRVGEAPVHVEFSDILDTLDNGIMFHGEAYNKATHWGIALDYAYMDLRDSANVANTGTVSARVRQGVLEALAFKRFEYGDHIVDYFGGIRWWDNDISASISSEHLPGDINAEHDEDWVDAVIGARYWYSLNKDWKLNLRADVGGFGLESDFTSVVYAGAEYKATDSISIKVGYKATWVDYKNDQSSGEPGHFEYDTVTKGPVLGAVFKF</sequence>
<dbReference type="EMBL" id="BSSV01000001">
    <property type="protein sequence ID" value="GLX84765.1"/>
    <property type="molecule type" value="Genomic_DNA"/>
</dbReference>
<accession>A0ABQ6H9G4</accession>
<evidence type="ECO:0000256" key="1">
    <source>
        <dbReference type="SAM" id="SignalP"/>
    </source>
</evidence>
<feature type="chain" id="PRO_5045520186" description="Outer membrane protein beta-barrel domain-containing protein" evidence="1">
    <location>
        <begin position="24"/>
        <end position="258"/>
    </location>
</feature>
<evidence type="ECO:0000313" key="2">
    <source>
        <dbReference type="EMBL" id="GLX84765.1"/>
    </source>
</evidence>
<evidence type="ECO:0008006" key="4">
    <source>
        <dbReference type="Google" id="ProtNLM"/>
    </source>
</evidence>
<keyword evidence="3" id="KW-1185">Reference proteome</keyword>
<dbReference type="Gene3D" id="2.40.160.20">
    <property type="match status" value="1"/>
</dbReference>
<dbReference type="SUPFAM" id="SSF56925">
    <property type="entry name" value="OMPA-like"/>
    <property type="match status" value="1"/>
</dbReference>